<organism evidence="1 2">
    <name type="scientific">Cuscuta epithymum</name>
    <dbReference type="NCBI Taxonomy" id="186058"/>
    <lineage>
        <taxon>Eukaryota</taxon>
        <taxon>Viridiplantae</taxon>
        <taxon>Streptophyta</taxon>
        <taxon>Embryophyta</taxon>
        <taxon>Tracheophyta</taxon>
        <taxon>Spermatophyta</taxon>
        <taxon>Magnoliopsida</taxon>
        <taxon>eudicotyledons</taxon>
        <taxon>Gunneridae</taxon>
        <taxon>Pentapetalae</taxon>
        <taxon>asterids</taxon>
        <taxon>lamiids</taxon>
        <taxon>Solanales</taxon>
        <taxon>Convolvulaceae</taxon>
        <taxon>Cuscuteae</taxon>
        <taxon>Cuscuta</taxon>
        <taxon>Cuscuta subgen. Cuscuta</taxon>
    </lineage>
</organism>
<dbReference type="Proteomes" id="UP001152523">
    <property type="component" value="Unassembled WGS sequence"/>
</dbReference>
<dbReference type="EMBL" id="CAMAPF010000180">
    <property type="protein sequence ID" value="CAH9111136.1"/>
    <property type="molecule type" value="Genomic_DNA"/>
</dbReference>
<evidence type="ECO:0000313" key="2">
    <source>
        <dbReference type="Proteomes" id="UP001152523"/>
    </source>
</evidence>
<name>A0AAV0DZF4_9ASTE</name>
<feature type="non-terminal residue" evidence="1">
    <location>
        <position position="11"/>
    </location>
</feature>
<evidence type="ECO:0000313" key="1">
    <source>
        <dbReference type="EMBL" id="CAH9111136.1"/>
    </source>
</evidence>
<accession>A0AAV0DZF4</accession>
<keyword evidence="2" id="KW-1185">Reference proteome</keyword>
<comment type="caution">
    <text evidence="1">The sequence shown here is derived from an EMBL/GenBank/DDBJ whole genome shotgun (WGS) entry which is preliminary data.</text>
</comment>
<reference evidence="1" key="1">
    <citation type="submission" date="2022-07" db="EMBL/GenBank/DDBJ databases">
        <authorList>
            <person name="Macas J."/>
            <person name="Novak P."/>
            <person name="Neumann P."/>
        </authorList>
    </citation>
    <scope>NUCLEOTIDE SEQUENCE</scope>
</reference>
<protein>
    <submittedName>
        <fullName evidence="1">Uncharacterized protein</fullName>
    </submittedName>
</protein>
<sequence length="11" mass="1252">MGAEGQRILYD</sequence>
<proteinExistence type="predicted"/>
<gene>
    <name evidence="1" type="ORF">CEPIT_LOCUS19415</name>
</gene>